<dbReference type="HAMAP" id="MF_00754">
    <property type="entry name" value="RNase_P_1"/>
    <property type="match status" value="1"/>
</dbReference>
<comment type="subunit">
    <text evidence="6">Consists of a catalytic RNA component and at least 4-5 protein subunits.</text>
</comment>
<evidence type="ECO:0000256" key="1">
    <source>
        <dbReference type="ARBA" id="ARBA00022490"/>
    </source>
</evidence>
<dbReference type="GO" id="GO:0030677">
    <property type="term" value="C:ribonuclease P complex"/>
    <property type="evidence" value="ECO:0007669"/>
    <property type="project" value="UniProtKB-UniRule"/>
</dbReference>
<gene>
    <name evidence="6" type="primary">rnp1</name>
    <name evidence="7" type="ORF">DK846_13660</name>
</gene>
<evidence type="ECO:0000313" key="8">
    <source>
        <dbReference type="Proteomes" id="UP000245657"/>
    </source>
</evidence>
<evidence type="ECO:0000256" key="5">
    <source>
        <dbReference type="ARBA" id="ARBA00022801"/>
    </source>
</evidence>
<sequence>MITPQNILFHELIGLDVTVVHASSPSLVGITGIIIDETKNTVMIKTVSGLKMVGKKGITLRTRIPGGKVVDLDGSALLMAPERRTTMRIRK</sequence>
<protein>
    <recommendedName>
        <fullName evidence="6">Ribonuclease P protein component 1</fullName>
        <shortName evidence="6">RNase P component 1</shortName>
        <ecNumber evidence="6">3.1.26.5</ecNumber>
    </recommendedName>
    <alternativeName>
        <fullName evidence="6">Rpp29</fullName>
    </alternativeName>
</protein>
<dbReference type="OrthoDB" id="39019at2157"/>
<keyword evidence="2 6" id="KW-0819">tRNA processing</keyword>
<dbReference type="InterPro" id="IPR036980">
    <property type="entry name" value="RNase_P/MRP_Rpp29_sf"/>
</dbReference>
<name>A0A2V2MUF5_9EURY</name>
<keyword evidence="4 6" id="KW-0255">Endonuclease</keyword>
<keyword evidence="1 6" id="KW-0963">Cytoplasm</keyword>
<dbReference type="SMART" id="SM00538">
    <property type="entry name" value="POP4"/>
    <property type="match status" value="1"/>
</dbReference>
<evidence type="ECO:0000256" key="3">
    <source>
        <dbReference type="ARBA" id="ARBA00022722"/>
    </source>
</evidence>
<dbReference type="EMBL" id="QGMY01000009">
    <property type="protein sequence ID" value="PWR71019.1"/>
    <property type="molecule type" value="Genomic_DNA"/>
</dbReference>
<dbReference type="Proteomes" id="UP000245657">
    <property type="component" value="Unassembled WGS sequence"/>
</dbReference>
<evidence type="ECO:0000256" key="6">
    <source>
        <dbReference type="HAMAP-Rule" id="MF_00754"/>
    </source>
</evidence>
<keyword evidence="8" id="KW-1185">Reference proteome</keyword>
<accession>A0A2V2MUF5</accession>
<dbReference type="InterPro" id="IPR002730">
    <property type="entry name" value="Rpp29/RNP1"/>
</dbReference>
<keyword evidence="5 6" id="KW-0378">Hydrolase</keyword>
<keyword evidence="3 6" id="KW-0540">Nuclease</keyword>
<dbReference type="InterPro" id="IPR023534">
    <property type="entry name" value="Rof/RNase_P-like"/>
</dbReference>
<evidence type="ECO:0000313" key="7">
    <source>
        <dbReference type="EMBL" id="PWR71019.1"/>
    </source>
</evidence>
<comment type="caution">
    <text evidence="7">The sequence shown here is derived from an EMBL/GenBank/DDBJ whole genome shotgun (WGS) entry which is preliminary data.</text>
</comment>
<dbReference type="InterPro" id="IPR023538">
    <property type="entry name" value="RNP1"/>
</dbReference>
<proteinExistence type="inferred from homology"/>
<dbReference type="GO" id="GO:0004526">
    <property type="term" value="F:ribonuclease P activity"/>
    <property type="evidence" value="ECO:0007669"/>
    <property type="project" value="UniProtKB-UniRule"/>
</dbReference>
<evidence type="ECO:0000256" key="2">
    <source>
        <dbReference type="ARBA" id="ARBA00022694"/>
    </source>
</evidence>
<dbReference type="GeneID" id="97547387"/>
<organism evidence="7 8">
    <name type="scientific">Methanospirillum lacunae</name>
    <dbReference type="NCBI Taxonomy" id="668570"/>
    <lineage>
        <taxon>Archaea</taxon>
        <taxon>Methanobacteriati</taxon>
        <taxon>Methanobacteriota</taxon>
        <taxon>Stenosarchaea group</taxon>
        <taxon>Methanomicrobia</taxon>
        <taxon>Methanomicrobiales</taxon>
        <taxon>Methanospirillaceae</taxon>
        <taxon>Methanospirillum</taxon>
    </lineage>
</organism>
<dbReference type="GO" id="GO:0005737">
    <property type="term" value="C:cytoplasm"/>
    <property type="evidence" value="ECO:0007669"/>
    <property type="project" value="UniProtKB-SubCell"/>
</dbReference>
<dbReference type="RefSeq" id="WP_109969513.1">
    <property type="nucleotide sequence ID" value="NZ_CP176093.1"/>
</dbReference>
<dbReference type="SUPFAM" id="SSF101744">
    <property type="entry name" value="Rof/RNase P subunit-like"/>
    <property type="match status" value="1"/>
</dbReference>
<dbReference type="Gene3D" id="2.30.30.210">
    <property type="entry name" value="Ribonuclease P/MRP, subunit p29"/>
    <property type="match status" value="1"/>
</dbReference>
<comment type="catalytic activity">
    <reaction evidence="6">
        <text>Endonucleolytic cleavage of RNA, removing 5'-extranucleotides from tRNA precursor.</text>
        <dbReference type="EC" id="3.1.26.5"/>
    </reaction>
</comment>
<dbReference type="GO" id="GO:0001682">
    <property type="term" value="P:tRNA 5'-leader removal"/>
    <property type="evidence" value="ECO:0007669"/>
    <property type="project" value="UniProtKB-UniRule"/>
</dbReference>
<dbReference type="Pfam" id="PF01868">
    <property type="entry name" value="RNase_P-MRP_p29"/>
    <property type="match status" value="1"/>
</dbReference>
<evidence type="ECO:0000256" key="4">
    <source>
        <dbReference type="ARBA" id="ARBA00022759"/>
    </source>
</evidence>
<dbReference type="AlphaFoldDB" id="A0A2V2MUF5"/>
<dbReference type="GO" id="GO:0003723">
    <property type="term" value="F:RNA binding"/>
    <property type="evidence" value="ECO:0007669"/>
    <property type="project" value="InterPro"/>
</dbReference>
<dbReference type="EC" id="3.1.26.5" evidence="6"/>
<comment type="similarity">
    <text evidence="6">Belongs to the eukaryotic/archaeal RNase P protein component 1 family.</text>
</comment>
<comment type="subcellular location">
    <subcellularLocation>
        <location evidence="6">Cytoplasm</location>
    </subcellularLocation>
</comment>
<comment type="function">
    <text evidence="6">Part of ribonuclease P, a protein complex that generates mature tRNA molecules by cleaving their 5'-ends.</text>
</comment>
<reference evidence="7 8" key="1">
    <citation type="submission" date="2018-05" db="EMBL/GenBank/DDBJ databases">
        <title>Draft genome of Methanospirillum lacunae Ki8-1.</title>
        <authorList>
            <person name="Dueholm M.S."/>
            <person name="Nielsen P.H."/>
            <person name="Bakmann L.F."/>
            <person name="Otzen D.E."/>
        </authorList>
    </citation>
    <scope>NUCLEOTIDE SEQUENCE [LARGE SCALE GENOMIC DNA]</scope>
    <source>
        <strain evidence="7 8">Ki8-1</strain>
    </source>
</reference>